<keyword evidence="2" id="KW-1185">Reference proteome</keyword>
<dbReference type="Proteomes" id="UP001203687">
    <property type="component" value="Unassembled WGS sequence"/>
</dbReference>
<name>A0ABT0H3Q9_9FLAO</name>
<dbReference type="RefSeq" id="WP_248411449.1">
    <property type="nucleotide sequence ID" value="NZ_JALPQF010000001.1"/>
</dbReference>
<evidence type="ECO:0000313" key="2">
    <source>
        <dbReference type="Proteomes" id="UP001203687"/>
    </source>
</evidence>
<dbReference type="EMBL" id="JALPQF010000001">
    <property type="protein sequence ID" value="MCK8479013.1"/>
    <property type="molecule type" value="Genomic_DNA"/>
</dbReference>
<evidence type="ECO:0000313" key="1">
    <source>
        <dbReference type="EMBL" id="MCK8479013.1"/>
    </source>
</evidence>
<sequence>MKNKKKTYVLLALVLIVWGTVVYRVIVGLNPDLPELDIQQAMQIKDFKFVSKIDTFSIQVVDRDPFLGTRFTKKVLTTNNKKRIPLIWHPIEYFGILQSNETKQQIFIVKIKGKQYLLKKGQTMDSIRLLYGNAKRITLDYKNQQKVISRKAQ</sequence>
<reference evidence="1" key="1">
    <citation type="submission" date="2022-04" db="EMBL/GenBank/DDBJ databases">
        <authorList>
            <person name="Ren T."/>
        </authorList>
    </citation>
    <scope>NUCLEOTIDE SEQUENCE</scope>
    <source>
        <strain evidence="1">F63249</strain>
    </source>
</reference>
<accession>A0ABT0H3Q9</accession>
<gene>
    <name evidence="1" type="ORF">MUY34_00195</name>
</gene>
<protein>
    <submittedName>
        <fullName evidence="1">Uncharacterized protein</fullName>
    </submittedName>
</protein>
<comment type="caution">
    <text evidence="1">The sequence shown here is derived from an EMBL/GenBank/DDBJ whole genome shotgun (WGS) entry which is preliminary data.</text>
</comment>
<organism evidence="1 2">
    <name type="scientific">Psychroserpens algicola</name>
    <dbReference type="NCBI Taxonomy" id="1719034"/>
    <lineage>
        <taxon>Bacteria</taxon>
        <taxon>Pseudomonadati</taxon>
        <taxon>Bacteroidota</taxon>
        <taxon>Flavobacteriia</taxon>
        <taxon>Flavobacteriales</taxon>
        <taxon>Flavobacteriaceae</taxon>
        <taxon>Psychroserpens</taxon>
    </lineage>
</organism>
<proteinExistence type="predicted"/>